<accession>A0A2P5HJ82</accession>
<dbReference type="InParanoid" id="A0A2P5HJ82"/>
<evidence type="ECO:0000313" key="2">
    <source>
        <dbReference type="EMBL" id="POS70319.1"/>
    </source>
</evidence>
<dbReference type="EMBL" id="MAVT02001685">
    <property type="protein sequence ID" value="POS70319.1"/>
    <property type="molecule type" value="Genomic_DNA"/>
</dbReference>
<feature type="domain" description="Protein kinase" evidence="1">
    <location>
        <begin position="1"/>
        <end position="209"/>
    </location>
</feature>
<dbReference type="AlphaFoldDB" id="A0A2P5HJ82"/>
<sequence>MAYPPRSQIGPGIGDTAPEVGPLMAEQIPAADVSVNNRDIVHFDMDMQNIFIFDSDANHRQIPVFKVADLGLAHTPDETRDDVPPQGPRYTNAQKISIWGNRILGKDGFNVPEQFTADWDKDAQIQNIWTYGSEINQQIYRDFYGDGLCGLVAKCLAVMPSDRPTLQELRTSLDGLRPANVPDDDMAWMRRFTHLPSAPRPTPVAQAFG</sequence>
<keyword evidence="3" id="KW-1185">Reference proteome</keyword>
<dbReference type="GO" id="GO:0004672">
    <property type="term" value="F:protein kinase activity"/>
    <property type="evidence" value="ECO:0007669"/>
    <property type="project" value="InterPro"/>
</dbReference>
<dbReference type="Gene3D" id="1.10.510.10">
    <property type="entry name" value="Transferase(Phosphotransferase) domain 1"/>
    <property type="match status" value="1"/>
</dbReference>
<evidence type="ECO:0000313" key="3">
    <source>
        <dbReference type="Proteomes" id="UP000094444"/>
    </source>
</evidence>
<dbReference type="PROSITE" id="PS50011">
    <property type="entry name" value="PROTEIN_KINASE_DOM"/>
    <property type="match status" value="1"/>
</dbReference>
<gene>
    <name evidence="2" type="ORF">DHEL01_v211288</name>
</gene>
<reference evidence="2" key="1">
    <citation type="submission" date="2017-09" db="EMBL/GenBank/DDBJ databases">
        <title>Polyketide synthases of a Diaporthe helianthi virulent isolate.</title>
        <authorList>
            <person name="Baroncelli R."/>
        </authorList>
    </citation>
    <scope>NUCLEOTIDE SEQUENCE [LARGE SCALE GENOMIC DNA]</scope>
    <source>
        <strain evidence="2">7/96</strain>
    </source>
</reference>
<dbReference type="InterPro" id="IPR000719">
    <property type="entry name" value="Prot_kinase_dom"/>
</dbReference>
<proteinExistence type="predicted"/>
<dbReference type="InterPro" id="IPR011009">
    <property type="entry name" value="Kinase-like_dom_sf"/>
</dbReference>
<protein>
    <recommendedName>
        <fullName evidence="1">Protein kinase domain-containing protein</fullName>
    </recommendedName>
</protein>
<dbReference type="SUPFAM" id="SSF56112">
    <property type="entry name" value="Protein kinase-like (PK-like)"/>
    <property type="match status" value="1"/>
</dbReference>
<dbReference type="OrthoDB" id="4062651at2759"/>
<organism evidence="2 3">
    <name type="scientific">Diaporthe helianthi</name>
    <dbReference type="NCBI Taxonomy" id="158607"/>
    <lineage>
        <taxon>Eukaryota</taxon>
        <taxon>Fungi</taxon>
        <taxon>Dikarya</taxon>
        <taxon>Ascomycota</taxon>
        <taxon>Pezizomycotina</taxon>
        <taxon>Sordariomycetes</taxon>
        <taxon>Sordariomycetidae</taxon>
        <taxon>Diaporthales</taxon>
        <taxon>Diaporthaceae</taxon>
        <taxon>Diaporthe</taxon>
    </lineage>
</organism>
<dbReference type="GO" id="GO:0005524">
    <property type="term" value="F:ATP binding"/>
    <property type="evidence" value="ECO:0007669"/>
    <property type="project" value="InterPro"/>
</dbReference>
<evidence type="ECO:0000259" key="1">
    <source>
        <dbReference type="PROSITE" id="PS50011"/>
    </source>
</evidence>
<name>A0A2P5HJ82_DIAHE</name>
<comment type="caution">
    <text evidence="2">The sequence shown here is derived from an EMBL/GenBank/DDBJ whole genome shotgun (WGS) entry which is preliminary data.</text>
</comment>
<dbReference type="Proteomes" id="UP000094444">
    <property type="component" value="Unassembled WGS sequence"/>
</dbReference>